<evidence type="ECO:0000313" key="2">
    <source>
        <dbReference type="EMBL" id="EET07006.1"/>
    </source>
</evidence>
<proteinExistence type="predicted"/>
<accession>A0A0E1W3Z2</accession>
<dbReference type="GeneID" id="93061986"/>
<reference evidence="2" key="1">
    <citation type="submission" date="2009-05" db="EMBL/GenBank/DDBJ databases">
        <authorList>
            <person name="Harkins D.M."/>
            <person name="DeShazer D."/>
            <person name="Woods D.E."/>
            <person name="Brinkac L.M."/>
            <person name="Brown K.A."/>
            <person name="Hung G.C."/>
            <person name="Tuanyok A."/>
            <person name="Zhang B."/>
            <person name="Nierman W.C."/>
        </authorList>
    </citation>
    <scope>NUCLEOTIDE SEQUENCE [LARGE SCALE GENOMIC DNA]</scope>
    <source>
        <strain evidence="2">1710a</strain>
    </source>
</reference>
<protein>
    <submittedName>
        <fullName evidence="2">Uncharacterized protein</fullName>
    </submittedName>
</protein>
<organism evidence="2">
    <name type="scientific">Burkholderia pseudomallei 1710a</name>
    <dbReference type="NCBI Taxonomy" id="320371"/>
    <lineage>
        <taxon>Bacteria</taxon>
        <taxon>Pseudomonadati</taxon>
        <taxon>Pseudomonadota</taxon>
        <taxon>Betaproteobacteria</taxon>
        <taxon>Burkholderiales</taxon>
        <taxon>Burkholderiaceae</taxon>
        <taxon>Burkholderia</taxon>
        <taxon>pseudomallei group</taxon>
    </lineage>
</organism>
<dbReference type="Proteomes" id="UP000001812">
    <property type="component" value="Chromosome I"/>
</dbReference>
<gene>
    <name evidence="2" type="ORF">BURPS1710A_0174</name>
</gene>
<dbReference type="EMBL" id="CM000832">
    <property type="protein sequence ID" value="EET07006.1"/>
    <property type="molecule type" value="Genomic_DNA"/>
</dbReference>
<evidence type="ECO:0000256" key="1">
    <source>
        <dbReference type="SAM" id="MobiDB-lite"/>
    </source>
</evidence>
<name>A0A0E1W3Z2_BURPE</name>
<feature type="region of interest" description="Disordered" evidence="1">
    <location>
        <begin position="1"/>
        <end position="41"/>
    </location>
</feature>
<dbReference type="RefSeq" id="WP_004185207.1">
    <property type="nucleotide sequence ID" value="NZ_CM000832.1"/>
</dbReference>
<sequence>MLAGLASECERARRPQRRIADGASSMKGRRRGARAAPARQA</sequence>
<dbReference type="HOGENOM" id="CLU_3267047_0_0_4"/>
<dbReference type="AlphaFoldDB" id="A0A0E1W3Z2"/>